<dbReference type="SUPFAM" id="SSF101874">
    <property type="entry name" value="YceI-like"/>
    <property type="match status" value="1"/>
</dbReference>
<feature type="signal peptide" evidence="1">
    <location>
        <begin position="1"/>
        <end position="24"/>
    </location>
</feature>
<dbReference type="SMART" id="SM00867">
    <property type="entry name" value="YceI"/>
    <property type="match status" value="1"/>
</dbReference>
<dbReference type="KEGG" id="rpon:G3256_10630"/>
<protein>
    <submittedName>
        <fullName evidence="3">YceI family protein</fullName>
    </submittedName>
</protein>
<name>A0A858SSA1_9RHOB</name>
<dbReference type="AlphaFoldDB" id="A0A858SSA1"/>
<feature type="chain" id="PRO_5032454186" evidence="1">
    <location>
        <begin position="25"/>
        <end position="198"/>
    </location>
</feature>
<evidence type="ECO:0000256" key="1">
    <source>
        <dbReference type="SAM" id="SignalP"/>
    </source>
</evidence>
<dbReference type="RefSeq" id="WP_169640801.1">
    <property type="nucleotide sequence ID" value="NZ_CP048788.1"/>
</dbReference>
<dbReference type="Gene3D" id="2.40.128.110">
    <property type="entry name" value="Lipid/polyisoprenoid-binding, YceI-like"/>
    <property type="match status" value="1"/>
</dbReference>
<proteinExistence type="predicted"/>
<evidence type="ECO:0000313" key="4">
    <source>
        <dbReference type="Proteomes" id="UP000503308"/>
    </source>
</evidence>
<evidence type="ECO:0000313" key="3">
    <source>
        <dbReference type="EMBL" id="QJF51584.1"/>
    </source>
</evidence>
<dbReference type="Proteomes" id="UP000503308">
    <property type="component" value="Chromosome"/>
</dbReference>
<dbReference type="EMBL" id="CP048788">
    <property type="protein sequence ID" value="QJF51584.1"/>
    <property type="molecule type" value="Genomic_DNA"/>
</dbReference>
<dbReference type="PANTHER" id="PTHR34406:SF1">
    <property type="entry name" value="PROTEIN YCEI"/>
    <property type="match status" value="1"/>
</dbReference>
<gene>
    <name evidence="3" type="ORF">G3256_10630</name>
</gene>
<dbReference type="PANTHER" id="PTHR34406">
    <property type="entry name" value="PROTEIN YCEI"/>
    <property type="match status" value="1"/>
</dbReference>
<sequence>MTLTQTRRALIAGGLALWACPAAAAPRAYDLLPGRSRILFRFDVSGTAQTGQVPVSQADIRVDTTDLAASSASVTADISRARAGFAPVTQALLSPSVLDATSHPLTRFVSTRIRLGARGRISEGATITGNLTLRGVTRPLTLDAVLSRPAGSAPDDLSFLYVDLTGSLNRRDFGAVGYPDLVADTVALDIHAEIRARG</sequence>
<organism evidence="3 4">
    <name type="scientific">Roseobacter ponti</name>
    <dbReference type="NCBI Taxonomy" id="1891787"/>
    <lineage>
        <taxon>Bacteria</taxon>
        <taxon>Pseudomonadati</taxon>
        <taxon>Pseudomonadota</taxon>
        <taxon>Alphaproteobacteria</taxon>
        <taxon>Rhodobacterales</taxon>
        <taxon>Roseobacteraceae</taxon>
        <taxon>Roseobacter</taxon>
    </lineage>
</organism>
<keyword evidence="4" id="KW-1185">Reference proteome</keyword>
<evidence type="ECO:0000259" key="2">
    <source>
        <dbReference type="SMART" id="SM00867"/>
    </source>
</evidence>
<dbReference type="InterPro" id="IPR036761">
    <property type="entry name" value="TTHA0802/YceI-like_sf"/>
</dbReference>
<accession>A0A858SSA1</accession>
<keyword evidence="1" id="KW-0732">Signal</keyword>
<dbReference type="InterPro" id="IPR007372">
    <property type="entry name" value="Lipid/polyisoprenoid-bd_YceI"/>
</dbReference>
<feature type="domain" description="Lipid/polyisoprenoid-binding YceI-like" evidence="2">
    <location>
        <begin position="28"/>
        <end position="195"/>
    </location>
</feature>
<reference evidence="3 4" key="1">
    <citation type="submission" date="2020-02" db="EMBL/GenBank/DDBJ databases">
        <title>Genome sequence of Roseobacter ponti.</title>
        <authorList>
            <person name="Hollensteiner J."/>
            <person name="Schneider D."/>
            <person name="Poehlein A."/>
            <person name="Daniel R."/>
        </authorList>
    </citation>
    <scope>NUCLEOTIDE SEQUENCE [LARGE SCALE GENOMIC DNA]</scope>
    <source>
        <strain evidence="3 4">DSM 106830</strain>
    </source>
</reference>
<dbReference type="Pfam" id="PF04264">
    <property type="entry name" value="YceI"/>
    <property type="match status" value="1"/>
</dbReference>